<dbReference type="GO" id="GO:0005886">
    <property type="term" value="C:plasma membrane"/>
    <property type="evidence" value="ECO:0007669"/>
    <property type="project" value="UniProtKB-SubCell"/>
</dbReference>
<evidence type="ECO:0000256" key="6">
    <source>
        <dbReference type="SAM" id="Phobius"/>
    </source>
</evidence>
<dbReference type="PANTHER" id="PTHR42703">
    <property type="entry name" value="NADH DEHYDROGENASE"/>
    <property type="match status" value="1"/>
</dbReference>
<feature type="transmembrane region" description="Helical" evidence="6">
    <location>
        <begin position="31"/>
        <end position="51"/>
    </location>
</feature>
<feature type="transmembrane region" description="Helical" evidence="6">
    <location>
        <begin position="286"/>
        <end position="306"/>
    </location>
</feature>
<evidence type="ECO:0000313" key="8">
    <source>
        <dbReference type="EMBL" id="KZX14146.1"/>
    </source>
</evidence>
<keyword evidence="4 6" id="KW-1133">Transmembrane helix</keyword>
<feature type="transmembrane region" description="Helical" evidence="6">
    <location>
        <begin position="318"/>
        <end position="343"/>
    </location>
</feature>
<protein>
    <submittedName>
        <fullName evidence="8">Na(+)/H(+) antiporter subunit D</fullName>
    </submittedName>
</protein>
<feature type="transmembrane region" description="Helical" evidence="6">
    <location>
        <begin position="384"/>
        <end position="402"/>
    </location>
</feature>
<dbReference type="EMBL" id="LWMV01000115">
    <property type="protein sequence ID" value="KZX14146.1"/>
    <property type="molecule type" value="Genomic_DNA"/>
</dbReference>
<dbReference type="InterPro" id="IPR050586">
    <property type="entry name" value="CPA3_Na-H_Antiporter_D"/>
</dbReference>
<keyword evidence="9" id="KW-1185">Reference proteome</keyword>
<dbReference type="Pfam" id="PF00361">
    <property type="entry name" value="Proton_antipo_M"/>
    <property type="match status" value="1"/>
</dbReference>
<evidence type="ECO:0000256" key="4">
    <source>
        <dbReference type="ARBA" id="ARBA00022989"/>
    </source>
</evidence>
<feature type="transmembrane region" description="Helical" evidence="6">
    <location>
        <begin position="176"/>
        <end position="198"/>
    </location>
</feature>
<dbReference type="InterPro" id="IPR001750">
    <property type="entry name" value="ND/Mrp_TM"/>
</dbReference>
<dbReference type="STRING" id="49547.MBCUR_06220"/>
<feature type="transmembrane region" description="Helical" evidence="6">
    <location>
        <begin position="146"/>
        <end position="164"/>
    </location>
</feature>
<evidence type="ECO:0000256" key="1">
    <source>
        <dbReference type="ARBA" id="ARBA00004651"/>
    </source>
</evidence>
<dbReference type="PATRIC" id="fig|49547.3.peg.652"/>
<comment type="subcellular location">
    <subcellularLocation>
        <location evidence="1">Cell membrane</location>
        <topology evidence="1">Multi-pass membrane protein</topology>
    </subcellularLocation>
</comment>
<reference evidence="8 9" key="1">
    <citation type="submission" date="2016-04" db="EMBL/GenBank/DDBJ databases">
        <title>Genome sequence of Methanobrevibacter curvatus DSM 11111.</title>
        <authorList>
            <person name="Poehlein A."/>
            <person name="Seedorf H."/>
            <person name="Daniel R."/>
        </authorList>
    </citation>
    <scope>NUCLEOTIDE SEQUENCE [LARGE SCALE GENOMIC DNA]</scope>
    <source>
        <strain evidence="8 9">DSM 11111</strain>
    </source>
</reference>
<feature type="domain" description="NADH:quinone oxidoreductase/Mrp antiporter transmembrane" evidence="7">
    <location>
        <begin position="141"/>
        <end position="433"/>
    </location>
</feature>
<keyword evidence="3 6" id="KW-0812">Transmembrane</keyword>
<evidence type="ECO:0000256" key="3">
    <source>
        <dbReference type="ARBA" id="ARBA00022692"/>
    </source>
</evidence>
<dbReference type="Proteomes" id="UP000077245">
    <property type="component" value="Unassembled WGS sequence"/>
</dbReference>
<evidence type="ECO:0000256" key="5">
    <source>
        <dbReference type="ARBA" id="ARBA00023136"/>
    </source>
</evidence>
<feature type="transmembrane region" description="Helical" evidence="6">
    <location>
        <begin position="96"/>
        <end position="114"/>
    </location>
</feature>
<feature type="transmembrane region" description="Helical" evidence="6">
    <location>
        <begin position="121"/>
        <end position="140"/>
    </location>
</feature>
<dbReference type="PANTHER" id="PTHR42703:SF1">
    <property type="entry name" value="NA(+)_H(+) ANTIPORTER SUBUNIT D1"/>
    <property type="match status" value="1"/>
</dbReference>
<feature type="transmembrane region" description="Helical" evidence="6">
    <location>
        <begin position="259"/>
        <end position="280"/>
    </location>
</feature>
<feature type="transmembrane region" description="Helical" evidence="6">
    <location>
        <begin position="422"/>
        <end position="445"/>
    </location>
</feature>
<feature type="transmembrane region" description="Helical" evidence="6">
    <location>
        <begin position="218"/>
        <end position="238"/>
    </location>
</feature>
<keyword evidence="5 6" id="KW-0472">Membrane</keyword>
<evidence type="ECO:0000259" key="7">
    <source>
        <dbReference type="Pfam" id="PF00361"/>
    </source>
</evidence>
<comment type="caution">
    <text evidence="8">The sequence shown here is derived from an EMBL/GenBank/DDBJ whole genome shotgun (WGS) entry which is preliminary data.</text>
</comment>
<gene>
    <name evidence="8" type="primary">mrpD</name>
    <name evidence="8" type="ORF">MBCUR_06220</name>
</gene>
<accession>A0A166C5D6</accession>
<feature type="transmembrane region" description="Helical" evidence="6">
    <location>
        <begin position="466"/>
        <end position="486"/>
    </location>
</feature>
<evidence type="ECO:0000256" key="2">
    <source>
        <dbReference type="ARBA" id="ARBA00022475"/>
    </source>
</evidence>
<dbReference type="OrthoDB" id="371891at2157"/>
<dbReference type="AlphaFoldDB" id="A0A166C5D6"/>
<evidence type="ECO:0000313" key="9">
    <source>
        <dbReference type="Proteomes" id="UP000077245"/>
    </source>
</evidence>
<sequence>MNELIPLMVIIPITCALLLNLFHGYSKPVKYLSFVVALILPIIPFLANYGLHFFGGHVPLIDNSLLLNQLPSNISSSIISNFHPGIVYSFNSLSKIFIFFFGIVTFLAIFSYISQNKKVSGAYLFLIFMGVAAIVALILTDDIFNMYIFFEISALTQVGIILASKIKNNYEVALKYLFLGSIGGPMMLMGIGFLLGLVGSVNIADIMLAINSGFVDPLSPLFLLSFGLIFFGWLYSVGLPPFHVIKASVYSKALPSASAIIQGFSVMTFIAIGLIIIRIFSVVKFVNAFIIFFSLAGMILSLVLALSSNDFRKTIGFLAVGEIGYIGLGFGIGTPLSITAGLFQGLNELIISALLFIGFGTILYFVKTSKLSKLGGLISYHPKIALFVLIGGLAMAGVPPLNGFQSKLALVQSALSAGYPELAVIMILLSIITFTVFVNVFHRIYLKPKPLDLEVKPDVVIPRSTVFSILILLIICIILGIIPNIVTTPLFNYVGALI</sequence>
<name>A0A166C5D6_9EURY</name>
<proteinExistence type="predicted"/>
<feature type="transmembrane region" description="Helical" evidence="6">
    <location>
        <begin position="349"/>
        <end position="366"/>
    </location>
</feature>
<feature type="transmembrane region" description="Helical" evidence="6">
    <location>
        <begin position="6"/>
        <end position="24"/>
    </location>
</feature>
<dbReference type="NCBIfam" id="NF004920">
    <property type="entry name" value="PRK06277.1"/>
    <property type="match status" value="1"/>
</dbReference>
<organism evidence="8 9">
    <name type="scientific">Methanobrevibacter curvatus</name>
    <dbReference type="NCBI Taxonomy" id="49547"/>
    <lineage>
        <taxon>Archaea</taxon>
        <taxon>Methanobacteriati</taxon>
        <taxon>Methanobacteriota</taxon>
        <taxon>Methanomada group</taxon>
        <taxon>Methanobacteria</taxon>
        <taxon>Methanobacteriales</taxon>
        <taxon>Methanobacteriaceae</taxon>
        <taxon>Methanobrevibacter</taxon>
    </lineage>
</organism>
<dbReference type="RefSeq" id="WP_067090055.1">
    <property type="nucleotide sequence ID" value="NZ_LWMV01000115.1"/>
</dbReference>
<keyword evidence="2" id="KW-1003">Cell membrane</keyword>